<evidence type="ECO:0000313" key="1">
    <source>
        <dbReference type="EMBL" id="KAA8571685.1"/>
    </source>
</evidence>
<proteinExistence type="predicted"/>
<name>A0A5M9JY73_MONFR</name>
<dbReference type="EMBL" id="VICG01000005">
    <property type="protein sequence ID" value="KAA8571685.1"/>
    <property type="molecule type" value="Genomic_DNA"/>
</dbReference>
<dbReference type="AlphaFoldDB" id="A0A5M9JY73"/>
<keyword evidence="2" id="KW-1185">Reference proteome</keyword>
<evidence type="ECO:0000313" key="2">
    <source>
        <dbReference type="Proteomes" id="UP000322873"/>
    </source>
</evidence>
<protein>
    <submittedName>
        <fullName evidence="1">Uncharacterized protein</fullName>
    </submittedName>
</protein>
<sequence>MSIRQIKTRHKIHYYSLPLHFSLGNNIQMYNFGFSLLKSLMFPSPRPNTIMDISEYHQSNRCTGRATLTAMDMQSTRP</sequence>
<gene>
    <name evidence="1" type="ORF">EYC84_001669</name>
</gene>
<accession>A0A5M9JY73</accession>
<dbReference type="Proteomes" id="UP000322873">
    <property type="component" value="Unassembled WGS sequence"/>
</dbReference>
<comment type="caution">
    <text evidence="1">The sequence shown here is derived from an EMBL/GenBank/DDBJ whole genome shotgun (WGS) entry which is preliminary data.</text>
</comment>
<organism evidence="1 2">
    <name type="scientific">Monilinia fructicola</name>
    <name type="common">Brown rot fungus</name>
    <name type="synonym">Ciboria fructicola</name>
    <dbReference type="NCBI Taxonomy" id="38448"/>
    <lineage>
        <taxon>Eukaryota</taxon>
        <taxon>Fungi</taxon>
        <taxon>Dikarya</taxon>
        <taxon>Ascomycota</taxon>
        <taxon>Pezizomycotina</taxon>
        <taxon>Leotiomycetes</taxon>
        <taxon>Helotiales</taxon>
        <taxon>Sclerotiniaceae</taxon>
        <taxon>Monilinia</taxon>
    </lineage>
</organism>
<reference evidence="1 2" key="1">
    <citation type="submission" date="2019-06" db="EMBL/GenBank/DDBJ databases">
        <title>Genome Sequence of the Brown Rot Fungal Pathogen Monilinia fructicola.</title>
        <authorList>
            <person name="De Miccolis Angelini R.M."/>
            <person name="Landi L."/>
            <person name="Abate D."/>
            <person name="Pollastro S."/>
            <person name="Romanazzi G."/>
            <person name="Faretra F."/>
        </authorList>
    </citation>
    <scope>NUCLEOTIDE SEQUENCE [LARGE SCALE GENOMIC DNA]</scope>
    <source>
        <strain evidence="1 2">Mfrc123</strain>
    </source>
</reference>